<keyword evidence="6" id="KW-0175">Coiled coil</keyword>
<gene>
    <name evidence="9" type="ORF">FEZ08_10440</name>
</gene>
<keyword evidence="3" id="KW-0597">Phosphoprotein</keyword>
<feature type="transmembrane region" description="Helical" evidence="7">
    <location>
        <begin position="12"/>
        <end position="34"/>
    </location>
</feature>
<keyword evidence="7" id="KW-0472">Membrane</keyword>
<dbReference type="EC" id="2.7.13.3" evidence="2"/>
<dbReference type="RefSeq" id="WP_138192120.1">
    <property type="nucleotide sequence ID" value="NZ_VBWP01000010.1"/>
</dbReference>
<evidence type="ECO:0000259" key="8">
    <source>
        <dbReference type="PROSITE" id="PS50109"/>
    </source>
</evidence>
<dbReference type="SMART" id="SM00387">
    <property type="entry name" value="HATPase_c"/>
    <property type="match status" value="1"/>
</dbReference>
<keyword evidence="7" id="KW-1133">Transmembrane helix</keyword>
<comment type="catalytic activity">
    <reaction evidence="1">
        <text>ATP + protein L-histidine = ADP + protein N-phospho-L-histidine.</text>
        <dbReference type="EC" id="2.7.13.3"/>
    </reaction>
</comment>
<evidence type="ECO:0000256" key="4">
    <source>
        <dbReference type="ARBA" id="ARBA00022777"/>
    </source>
</evidence>
<dbReference type="GO" id="GO:0000155">
    <property type="term" value="F:phosphorelay sensor kinase activity"/>
    <property type="evidence" value="ECO:0007669"/>
    <property type="project" value="InterPro"/>
</dbReference>
<dbReference type="EMBL" id="VBWP01000010">
    <property type="protein sequence ID" value="TLG71817.1"/>
    <property type="molecule type" value="Genomic_DNA"/>
</dbReference>
<keyword evidence="10" id="KW-1185">Reference proteome</keyword>
<dbReference type="Pfam" id="PF02518">
    <property type="entry name" value="HATPase_c"/>
    <property type="match status" value="1"/>
</dbReference>
<dbReference type="PANTHER" id="PTHR43547">
    <property type="entry name" value="TWO-COMPONENT HISTIDINE KINASE"/>
    <property type="match status" value="1"/>
</dbReference>
<evidence type="ECO:0000256" key="6">
    <source>
        <dbReference type="SAM" id="Coils"/>
    </source>
</evidence>
<evidence type="ECO:0000256" key="5">
    <source>
        <dbReference type="ARBA" id="ARBA00023012"/>
    </source>
</evidence>
<evidence type="ECO:0000256" key="2">
    <source>
        <dbReference type="ARBA" id="ARBA00012438"/>
    </source>
</evidence>
<keyword evidence="4 9" id="KW-0418">Kinase</keyword>
<reference evidence="9 10" key="1">
    <citation type="submission" date="2019-05" db="EMBL/GenBank/DDBJ databases">
        <title>Culicoidintestinum kansasii gen. nov., sp. nov. from the gastrointestinal tract of the biting midge, Culicoides sonorensis.</title>
        <authorList>
            <person name="Neupane S."/>
            <person name="Ghosh A."/>
            <person name="Gunther S."/>
            <person name="Martin K."/>
            <person name="Zurek L."/>
        </authorList>
    </citation>
    <scope>NUCLEOTIDE SEQUENCE [LARGE SCALE GENOMIC DNA]</scope>
    <source>
        <strain evidence="9 10">CS-1</strain>
    </source>
</reference>
<keyword evidence="5" id="KW-0902">Two-component regulatory system</keyword>
<dbReference type="AlphaFoldDB" id="A0A5R8Q8A7"/>
<dbReference type="PANTHER" id="PTHR43547:SF2">
    <property type="entry name" value="HYBRID SIGNAL TRANSDUCTION HISTIDINE KINASE C"/>
    <property type="match status" value="1"/>
</dbReference>
<dbReference type="InterPro" id="IPR003594">
    <property type="entry name" value="HATPase_dom"/>
</dbReference>
<evidence type="ECO:0000313" key="9">
    <source>
        <dbReference type="EMBL" id="TLG71817.1"/>
    </source>
</evidence>
<organism evidence="9 10">
    <name type="scientific">Culicoidibacter larvae</name>
    <dbReference type="NCBI Taxonomy" id="2579976"/>
    <lineage>
        <taxon>Bacteria</taxon>
        <taxon>Bacillati</taxon>
        <taxon>Bacillota</taxon>
        <taxon>Culicoidibacteria</taxon>
        <taxon>Culicoidibacterales</taxon>
        <taxon>Culicoidibacteraceae</taxon>
        <taxon>Culicoidibacter</taxon>
    </lineage>
</organism>
<keyword evidence="4 9" id="KW-0808">Transferase</keyword>
<dbReference type="SUPFAM" id="SSF55874">
    <property type="entry name" value="ATPase domain of HSP90 chaperone/DNA topoisomerase II/histidine kinase"/>
    <property type="match status" value="1"/>
</dbReference>
<dbReference type="SUPFAM" id="SSF47384">
    <property type="entry name" value="Homodimeric domain of signal transducing histidine kinase"/>
    <property type="match status" value="1"/>
</dbReference>
<keyword evidence="7" id="KW-0812">Transmembrane</keyword>
<dbReference type="InParanoid" id="A0A5R8Q8A7"/>
<dbReference type="InterPro" id="IPR036097">
    <property type="entry name" value="HisK_dim/P_sf"/>
</dbReference>
<evidence type="ECO:0000256" key="7">
    <source>
        <dbReference type="SAM" id="Phobius"/>
    </source>
</evidence>
<feature type="coiled-coil region" evidence="6">
    <location>
        <begin position="224"/>
        <end position="283"/>
    </location>
</feature>
<protein>
    <recommendedName>
        <fullName evidence="2">histidine kinase</fullName>
        <ecNumber evidence="2">2.7.13.3</ecNumber>
    </recommendedName>
</protein>
<dbReference type="OrthoDB" id="9805486at2"/>
<evidence type="ECO:0000256" key="1">
    <source>
        <dbReference type="ARBA" id="ARBA00000085"/>
    </source>
</evidence>
<feature type="transmembrane region" description="Helical" evidence="7">
    <location>
        <begin position="141"/>
        <end position="165"/>
    </location>
</feature>
<comment type="caution">
    <text evidence="9">The sequence shown here is derived from an EMBL/GenBank/DDBJ whole genome shotgun (WGS) entry which is preliminary data.</text>
</comment>
<evidence type="ECO:0000313" key="10">
    <source>
        <dbReference type="Proteomes" id="UP000306912"/>
    </source>
</evidence>
<proteinExistence type="predicted"/>
<dbReference type="InterPro" id="IPR036890">
    <property type="entry name" value="HATPase_C_sf"/>
</dbReference>
<feature type="domain" description="Histidine kinase" evidence="8">
    <location>
        <begin position="247"/>
        <end position="457"/>
    </location>
</feature>
<sequence>MNGLNKQRSRFIFFAVVAVYIVLIILLNVFLLNIPGIYQSTAEDRAATVKTDILAVLQGSNPDKSVAFDALREEYKFELVVLSGDTTIYSTMPIDDFNKLDGIIDSEALNYQERDSYVFNGTDYQVWMAIYKYSSQSFFELILYIVIGSVVILSGLIIVLIFVMFRSLISPLQRLRDNIFKLKEYRLSEVAAGNAESEYDSISEELSHFSADLEGKITTFGVQYSQLERELKSKHEQYKDKINLVRALIHDIKSPLSIEQMQIDQLKIDLRDDEQQLHRVELLQKSVDKIMNEMVDVLKILDINATQMTKQEVDLVATSKELLRIFLPVFQEQGVTYELIAPPKMIIKINAIELKQIIHNILSNAAQYTKPGGIFELDLYEDNGQVHITAYNDVADTKAIDFERVFDLFYYANNQDNYSTGIGMFTIKNMVEANGGTCSFAEYQDGVRLHITLPLVVEGIA</sequence>
<dbReference type="InterPro" id="IPR005467">
    <property type="entry name" value="His_kinase_dom"/>
</dbReference>
<dbReference type="PROSITE" id="PS50109">
    <property type="entry name" value="HIS_KIN"/>
    <property type="match status" value="1"/>
</dbReference>
<evidence type="ECO:0000256" key="3">
    <source>
        <dbReference type="ARBA" id="ARBA00022553"/>
    </source>
</evidence>
<name>A0A5R8Q8A7_9FIRM</name>
<accession>A0A5R8Q8A7</accession>
<dbReference type="Gene3D" id="3.30.565.10">
    <property type="entry name" value="Histidine kinase-like ATPase, C-terminal domain"/>
    <property type="match status" value="1"/>
</dbReference>
<dbReference type="Proteomes" id="UP000306912">
    <property type="component" value="Unassembled WGS sequence"/>
</dbReference>